<dbReference type="Proteomes" id="UP000050975">
    <property type="component" value="Unassembled WGS sequence"/>
</dbReference>
<dbReference type="SUPFAM" id="SSF55166">
    <property type="entry name" value="Hedgehog/DD-peptidase"/>
    <property type="match status" value="1"/>
</dbReference>
<accession>A0A0S8K3F5</accession>
<dbReference type="Gene3D" id="3.30.1380.10">
    <property type="match status" value="1"/>
</dbReference>
<dbReference type="Pfam" id="PF13539">
    <property type="entry name" value="Peptidase_M15_4"/>
    <property type="match status" value="1"/>
</dbReference>
<dbReference type="CDD" id="cd14845">
    <property type="entry name" value="L-Ala-D-Glu_peptidase_like"/>
    <property type="match status" value="1"/>
</dbReference>
<protein>
    <recommendedName>
        <fullName evidence="1">Peptidase M15C domain-containing protein</fullName>
    </recommendedName>
</protein>
<dbReference type="EMBL" id="LJVE01000014">
    <property type="protein sequence ID" value="KPL15445.1"/>
    <property type="molecule type" value="Genomic_DNA"/>
</dbReference>
<evidence type="ECO:0000313" key="2">
    <source>
        <dbReference type="EMBL" id="KPL15445.1"/>
    </source>
</evidence>
<feature type="domain" description="Peptidase M15C" evidence="1">
    <location>
        <begin position="61"/>
        <end position="123"/>
    </location>
</feature>
<gene>
    <name evidence="2" type="ORF">AMJ74_01400</name>
</gene>
<sequence length="139" mass="15742">MINSRKIDDLLPVVQDKARKFLELCHENDIDILITSTYRDAESQNALYAQGRTQPGKIVTNAKAGESWHNHRCAFDVVPIVNGKACWDTKNPVWQTIGSLGKEAGLEWAGDWKRFKEFPHFQYTGGKTLAQLRNGERVA</sequence>
<evidence type="ECO:0000259" key="1">
    <source>
        <dbReference type="Pfam" id="PF13539"/>
    </source>
</evidence>
<name>A0A0S8K3F5_UNCW3</name>
<dbReference type="InterPro" id="IPR039561">
    <property type="entry name" value="Peptidase_M15C"/>
</dbReference>
<dbReference type="GO" id="GO:0008233">
    <property type="term" value="F:peptidase activity"/>
    <property type="evidence" value="ECO:0007669"/>
    <property type="project" value="InterPro"/>
</dbReference>
<dbReference type="InterPro" id="IPR009045">
    <property type="entry name" value="Zn_M74/Hedgehog-like"/>
</dbReference>
<organism evidence="2 3">
    <name type="scientific">candidate division WOR_3 bacterium SM1_77</name>
    <dbReference type="NCBI Taxonomy" id="1703778"/>
    <lineage>
        <taxon>Bacteria</taxon>
        <taxon>Bacteria division WOR-3</taxon>
    </lineage>
</organism>
<comment type="caution">
    <text evidence="2">The sequence shown here is derived from an EMBL/GenBank/DDBJ whole genome shotgun (WGS) entry which is preliminary data.</text>
</comment>
<dbReference type="AlphaFoldDB" id="A0A0S8K3F5"/>
<proteinExistence type="predicted"/>
<reference evidence="2 3" key="1">
    <citation type="journal article" date="2015" name="Microbiome">
        <title>Genomic resolution of linkages in carbon, nitrogen, and sulfur cycling among widespread estuary sediment bacteria.</title>
        <authorList>
            <person name="Baker B.J."/>
            <person name="Lazar C.S."/>
            <person name="Teske A.P."/>
            <person name="Dick G.J."/>
        </authorList>
    </citation>
    <scope>NUCLEOTIDE SEQUENCE [LARGE SCALE GENOMIC DNA]</scope>
    <source>
        <strain evidence="2">SM1_77</strain>
    </source>
</reference>
<evidence type="ECO:0000313" key="3">
    <source>
        <dbReference type="Proteomes" id="UP000050975"/>
    </source>
</evidence>